<proteinExistence type="inferred from homology"/>
<feature type="transmembrane region" description="Helical" evidence="8">
    <location>
        <begin position="251"/>
        <end position="268"/>
    </location>
</feature>
<feature type="transmembrane region" description="Helical" evidence="8">
    <location>
        <begin position="221"/>
        <end position="239"/>
    </location>
</feature>
<accession>A0A3B0SI78</accession>
<evidence type="ECO:0000256" key="7">
    <source>
        <dbReference type="ARBA" id="ARBA00023136"/>
    </source>
</evidence>
<dbReference type="Pfam" id="PF00892">
    <property type="entry name" value="EamA"/>
    <property type="match status" value="1"/>
</dbReference>
<feature type="transmembrane region" description="Helical" evidence="8">
    <location>
        <begin position="135"/>
        <end position="151"/>
    </location>
</feature>
<sequence length="306" mass="33240">MSGDNKQSLRSDVQFGLIAGVAAYTFWGLFPAYLKTLDDVSALEILAHRIVWSVPFGALLIALRRQWPEVKIAFTTRRVLALLGVSALAISGNWLIYVWSVINDHILEASLGYYINPLMYVGIGVFVLGERLRPAQIAAVIIAAAGVLVLTVGSGVFPWVSLALAVLFTVYGYLRKTTPVGAMPGLFVETTLLSPIALVYLFWLMSSGGAVFLNQSTGKDMLLLLAGPVTVIPLVLFALSARRLKLSTVGFLQYIGPTVQFALAIYYGETFTTAHAICFGLIWTALAIFSIDAMRANRMARIMKAA</sequence>
<keyword evidence="5 8" id="KW-0812">Transmembrane</keyword>
<evidence type="ECO:0000256" key="3">
    <source>
        <dbReference type="ARBA" id="ARBA00022448"/>
    </source>
</evidence>
<dbReference type="SUPFAM" id="SSF103481">
    <property type="entry name" value="Multidrug resistance efflux transporter EmrE"/>
    <property type="match status" value="1"/>
</dbReference>
<evidence type="ECO:0000256" key="5">
    <source>
        <dbReference type="ARBA" id="ARBA00022692"/>
    </source>
</evidence>
<feature type="domain" description="EamA" evidence="9">
    <location>
        <begin position="15"/>
        <end position="151"/>
    </location>
</feature>
<dbReference type="PANTHER" id="PTHR22911:SF137">
    <property type="entry name" value="SOLUTE CARRIER FAMILY 35 MEMBER G2-RELATED"/>
    <property type="match status" value="1"/>
</dbReference>
<feature type="transmembrane region" description="Helical" evidence="8">
    <location>
        <begin position="79"/>
        <end position="99"/>
    </location>
</feature>
<evidence type="ECO:0000256" key="2">
    <source>
        <dbReference type="ARBA" id="ARBA00007362"/>
    </source>
</evidence>
<evidence type="ECO:0000256" key="4">
    <source>
        <dbReference type="ARBA" id="ARBA00022475"/>
    </source>
</evidence>
<dbReference type="InterPro" id="IPR004626">
    <property type="entry name" value="RarD"/>
</dbReference>
<gene>
    <name evidence="10" type="ORF">MNBD_ALPHA05-1313</name>
</gene>
<evidence type="ECO:0000259" key="9">
    <source>
        <dbReference type="Pfam" id="PF00892"/>
    </source>
</evidence>
<feature type="transmembrane region" description="Helical" evidence="8">
    <location>
        <begin position="157"/>
        <end position="174"/>
    </location>
</feature>
<keyword evidence="7 8" id="KW-0472">Membrane</keyword>
<feature type="transmembrane region" description="Helical" evidence="8">
    <location>
        <begin position="274"/>
        <end position="294"/>
    </location>
</feature>
<dbReference type="InterPro" id="IPR037185">
    <property type="entry name" value="EmrE-like"/>
</dbReference>
<evidence type="ECO:0000256" key="1">
    <source>
        <dbReference type="ARBA" id="ARBA00004651"/>
    </source>
</evidence>
<dbReference type="InterPro" id="IPR000620">
    <property type="entry name" value="EamA_dom"/>
</dbReference>
<keyword evidence="3" id="KW-0813">Transport</keyword>
<dbReference type="AlphaFoldDB" id="A0A3B0SI78"/>
<feature type="transmembrane region" description="Helical" evidence="8">
    <location>
        <begin position="50"/>
        <end position="67"/>
    </location>
</feature>
<dbReference type="EMBL" id="UOEH01000492">
    <property type="protein sequence ID" value="VAW05921.1"/>
    <property type="molecule type" value="Genomic_DNA"/>
</dbReference>
<comment type="subcellular location">
    <subcellularLocation>
        <location evidence="1">Cell membrane</location>
        <topology evidence="1">Multi-pass membrane protein</topology>
    </subcellularLocation>
</comment>
<keyword evidence="4" id="KW-1003">Cell membrane</keyword>
<feature type="transmembrane region" description="Helical" evidence="8">
    <location>
        <begin position="186"/>
        <end position="206"/>
    </location>
</feature>
<keyword evidence="6 8" id="KW-1133">Transmembrane helix</keyword>
<dbReference type="NCBIfam" id="TIGR00688">
    <property type="entry name" value="rarD"/>
    <property type="match status" value="1"/>
</dbReference>
<dbReference type="PANTHER" id="PTHR22911">
    <property type="entry name" value="ACYL-MALONYL CONDENSING ENZYME-RELATED"/>
    <property type="match status" value="1"/>
</dbReference>
<evidence type="ECO:0000256" key="8">
    <source>
        <dbReference type="SAM" id="Phobius"/>
    </source>
</evidence>
<evidence type="ECO:0000313" key="10">
    <source>
        <dbReference type="EMBL" id="VAW05921.1"/>
    </source>
</evidence>
<feature type="transmembrane region" description="Helical" evidence="8">
    <location>
        <begin position="111"/>
        <end position="128"/>
    </location>
</feature>
<feature type="transmembrane region" description="Helical" evidence="8">
    <location>
        <begin position="12"/>
        <end position="30"/>
    </location>
</feature>
<dbReference type="GO" id="GO:0005886">
    <property type="term" value="C:plasma membrane"/>
    <property type="evidence" value="ECO:0007669"/>
    <property type="project" value="UniProtKB-SubCell"/>
</dbReference>
<reference evidence="10" key="1">
    <citation type="submission" date="2018-06" db="EMBL/GenBank/DDBJ databases">
        <authorList>
            <person name="Zhirakovskaya E."/>
        </authorList>
    </citation>
    <scope>NUCLEOTIDE SEQUENCE</scope>
</reference>
<organism evidence="10">
    <name type="scientific">hydrothermal vent metagenome</name>
    <dbReference type="NCBI Taxonomy" id="652676"/>
    <lineage>
        <taxon>unclassified sequences</taxon>
        <taxon>metagenomes</taxon>
        <taxon>ecological metagenomes</taxon>
    </lineage>
</organism>
<comment type="similarity">
    <text evidence="2">Belongs to the EamA transporter family.</text>
</comment>
<evidence type="ECO:0000256" key="6">
    <source>
        <dbReference type="ARBA" id="ARBA00022989"/>
    </source>
</evidence>
<name>A0A3B0SI78_9ZZZZ</name>
<protein>
    <submittedName>
        <fullName evidence="10">Uncharacterized inner membrane protein RarD</fullName>
    </submittedName>
</protein>